<evidence type="ECO:0000256" key="6">
    <source>
        <dbReference type="ARBA" id="ARBA00023319"/>
    </source>
</evidence>
<feature type="domain" description="Ig-like" evidence="8">
    <location>
        <begin position="121"/>
        <end position="217"/>
    </location>
</feature>
<keyword evidence="5" id="KW-0325">Glycoprotein</keyword>
<name>A0A553NSJ1_TIGCA</name>
<evidence type="ECO:0000313" key="9">
    <source>
        <dbReference type="EMBL" id="TRY68405.1"/>
    </source>
</evidence>
<evidence type="ECO:0000256" key="5">
    <source>
        <dbReference type="ARBA" id="ARBA00023180"/>
    </source>
</evidence>
<comment type="subcellular location">
    <subcellularLocation>
        <location evidence="1">Membrane</location>
        <topology evidence="1">Single-pass type I membrane protein</topology>
    </subcellularLocation>
</comment>
<organism evidence="9 10">
    <name type="scientific">Tigriopus californicus</name>
    <name type="common">Marine copepod</name>
    <dbReference type="NCBI Taxonomy" id="6832"/>
    <lineage>
        <taxon>Eukaryota</taxon>
        <taxon>Metazoa</taxon>
        <taxon>Ecdysozoa</taxon>
        <taxon>Arthropoda</taxon>
        <taxon>Crustacea</taxon>
        <taxon>Multicrustacea</taxon>
        <taxon>Hexanauplia</taxon>
        <taxon>Copepoda</taxon>
        <taxon>Harpacticoida</taxon>
        <taxon>Harpacticidae</taxon>
        <taxon>Tigriopus</taxon>
    </lineage>
</organism>
<evidence type="ECO:0000256" key="3">
    <source>
        <dbReference type="ARBA" id="ARBA00023157"/>
    </source>
</evidence>
<dbReference type="Gene3D" id="2.60.40.10">
    <property type="entry name" value="Immunoglobulins"/>
    <property type="match status" value="1"/>
</dbReference>
<proteinExistence type="predicted"/>
<dbReference type="Pfam" id="PF25609">
    <property type="entry name" value="Unc5_NetrinR_N"/>
    <property type="match status" value="1"/>
</dbReference>
<dbReference type="InterPro" id="IPR057755">
    <property type="entry name" value="UNC5A-D-like_N"/>
</dbReference>
<sequence length="241" mass="26989">MFIFCMLVLFPLAIASLGCFASATNIGQDKYLKKTYWKEPKANSDFEQDDLLLPTFHPNSVFPFYEDEVISSLDGAKSPTTPIPNKSLSSKKPLKTKKSFFDTFSPHKTTSETNSDDTALPVIVKDPVDSYIIRGKSAFLECSVQGASKAFFVCNGEAMSATSFHQEKDHFDDETGEVIKKLTLEVTRNQVEEYFGTFMCQCQAWSAKGMTNSKNVSIETSCKFESPPFSLFPRCLHSLRN</sequence>
<dbReference type="PROSITE" id="PS50835">
    <property type="entry name" value="IG_LIKE"/>
    <property type="match status" value="1"/>
</dbReference>
<dbReference type="STRING" id="6832.A0A553NSJ1"/>
<reference evidence="9 10" key="1">
    <citation type="journal article" date="2018" name="Nat. Ecol. Evol.">
        <title>Genomic signatures of mitonuclear coevolution across populations of Tigriopus californicus.</title>
        <authorList>
            <person name="Barreto F.S."/>
            <person name="Watson E.T."/>
            <person name="Lima T.G."/>
            <person name="Willett C.S."/>
            <person name="Edmands S."/>
            <person name="Li W."/>
            <person name="Burton R.S."/>
        </authorList>
    </citation>
    <scope>NUCLEOTIDE SEQUENCE [LARGE SCALE GENOMIC DNA]</scope>
    <source>
        <strain evidence="9 10">San Diego</strain>
    </source>
</reference>
<keyword evidence="4" id="KW-0675">Receptor</keyword>
<feature type="chain" id="PRO_5021860585" description="Ig-like domain-containing protein" evidence="7">
    <location>
        <begin position="16"/>
        <end position="241"/>
    </location>
</feature>
<evidence type="ECO:0000256" key="7">
    <source>
        <dbReference type="SAM" id="SignalP"/>
    </source>
</evidence>
<evidence type="ECO:0000256" key="2">
    <source>
        <dbReference type="ARBA" id="ARBA00023136"/>
    </source>
</evidence>
<dbReference type="InterPro" id="IPR013783">
    <property type="entry name" value="Ig-like_fold"/>
</dbReference>
<dbReference type="AlphaFoldDB" id="A0A553NSJ1"/>
<evidence type="ECO:0000256" key="4">
    <source>
        <dbReference type="ARBA" id="ARBA00023170"/>
    </source>
</evidence>
<keyword evidence="7" id="KW-0732">Signal</keyword>
<dbReference type="InterPro" id="IPR007110">
    <property type="entry name" value="Ig-like_dom"/>
</dbReference>
<keyword evidence="6" id="KW-0393">Immunoglobulin domain</keyword>
<evidence type="ECO:0000259" key="8">
    <source>
        <dbReference type="PROSITE" id="PS50835"/>
    </source>
</evidence>
<keyword evidence="10" id="KW-1185">Reference proteome</keyword>
<keyword evidence="3" id="KW-1015">Disulfide bond</keyword>
<protein>
    <recommendedName>
        <fullName evidence="8">Ig-like domain-containing protein</fullName>
    </recommendedName>
</protein>
<accession>A0A553NSJ1</accession>
<gene>
    <name evidence="9" type="ORF">TCAL_10234</name>
</gene>
<feature type="signal peptide" evidence="7">
    <location>
        <begin position="1"/>
        <end position="15"/>
    </location>
</feature>
<comment type="caution">
    <text evidence="9">The sequence shown here is derived from an EMBL/GenBank/DDBJ whole genome shotgun (WGS) entry which is preliminary data.</text>
</comment>
<evidence type="ECO:0000313" key="10">
    <source>
        <dbReference type="Proteomes" id="UP000318571"/>
    </source>
</evidence>
<evidence type="ECO:0000256" key="1">
    <source>
        <dbReference type="ARBA" id="ARBA00004479"/>
    </source>
</evidence>
<keyword evidence="2" id="KW-0472">Membrane</keyword>
<dbReference type="EMBL" id="VCGU01000010">
    <property type="protein sequence ID" value="TRY68405.1"/>
    <property type="molecule type" value="Genomic_DNA"/>
</dbReference>
<dbReference type="Proteomes" id="UP000318571">
    <property type="component" value="Chromosome 1"/>
</dbReference>